<keyword evidence="1" id="KW-0732">Signal</keyword>
<reference evidence="4" key="1">
    <citation type="submission" date="2017-05" db="EMBL/GenBank/DDBJ databases">
        <authorList>
            <person name="Sharma S."/>
            <person name="Sidhu C."/>
            <person name="Pinnaka A.K."/>
        </authorList>
    </citation>
    <scope>NUCLEOTIDE SEQUENCE [LARGE SCALE GENOMIC DNA]</scope>
    <source>
        <strain evidence="4">AK93</strain>
    </source>
</reference>
<feature type="signal peptide" evidence="1">
    <location>
        <begin position="1"/>
        <end position="20"/>
    </location>
</feature>
<evidence type="ECO:0000313" key="3">
    <source>
        <dbReference type="EMBL" id="RFA39338.1"/>
    </source>
</evidence>
<dbReference type="RefSeq" id="WP_116300706.1">
    <property type="nucleotide sequence ID" value="NZ_NFZV01000001.1"/>
</dbReference>
<comment type="caution">
    <text evidence="3">The sequence shown here is derived from an EMBL/GenBank/DDBJ whole genome shotgun (WGS) entry which is preliminary data.</text>
</comment>
<dbReference type="InterPro" id="IPR002509">
    <property type="entry name" value="NODB_dom"/>
</dbReference>
<evidence type="ECO:0000256" key="1">
    <source>
        <dbReference type="SAM" id="SignalP"/>
    </source>
</evidence>
<dbReference type="AlphaFoldDB" id="A0A3E0X2S5"/>
<accession>A0A3E0X2S5</accession>
<feature type="domain" description="NodB homology" evidence="2">
    <location>
        <begin position="186"/>
        <end position="373"/>
    </location>
</feature>
<evidence type="ECO:0000259" key="2">
    <source>
        <dbReference type="PROSITE" id="PS51677"/>
    </source>
</evidence>
<dbReference type="Pfam" id="PF01522">
    <property type="entry name" value="Polysacc_deac_1"/>
    <property type="match status" value="1"/>
</dbReference>
<dbReference type="InterPro" id="IPR011330">
    <property type="entry name" value="Glyco_hydro/deAcase_b/a-brl"/>
</dbReference>
<dbReference type="SUPFAM" id="SSF88713">
    <property type="entry name" value="Glycoside hydrolase/deacetylase"/>
    <property type="match status" value="1"/>
</dbReference>
<feature type="chain" id="PRO_5017786073" description="NodB homology domain-containing protein" evidence="1">
    <location>
        <begin position="21"/>
        <end position="376"/>
    </location>
</feature>
<dbReference type="Proteomes" id="UP000256763">
    <property type="component" value="Unassembled WGS sequence"/>
</dbReference>
<dbReference type="PROSITE" id="PS51677">
    <property type="entry name" value="NODB"/>
    <property type="match status" value="1"/>
</dbReference>
<dbReference type="OrthoDB" id="9816280at2"/>
<proteinExistence type="predicted"/>
<name>A0A3E0X2S5_9GAMM</name>
<dbReference type="InterPro" id="IPR050248">
    <property type="entry name" value="Polysacc_deacetylase_ArnD"/>
</dbReference>
<dbReference type="EMBL" id="NFZW01000001">
    <property type="protein sequence ID" value="RFA39338.1"/>
    <property type="molecule type" value="Genomic_DNA"/>
</dbReference>
<evidence type="ECO:0000313" key="4">
    <source>
        <dbReference type="Proteomes" id="UP000256763"/>
    </source>
</evidence>
<organism evidence="3 4">
    <name type="scientific">Alkalilimnicola ehrlichii</name>
    <dbReference type="NCBI Taxonomy" id="351052"/>
    <lineage>
        <taxon>Bacteria</taxon>
        <taxon>Pseudomonadati</taxon>
        <taxon>Pseudomonadota</taxon>
        <taxon>Gammaproteobacteria</taxon>
        <taxon>Chromatiales</taxon>
        <taxon>Ectothiorhodospiraceae</taxon>
        <taxon>Alkalilimnicola</taxon>
    </lineage>
</organism>
<dbReference type="GO" id="GO:0005975">
    <property type="term" value="P:carbohydrate metabolic process"/>
    <property type="evidence" value="ECO:0007669"/>
    <property type="project" value="InterPro"/>
</dbReference>
<gene>
    <name evidence="3" type="ORF">CAL65_00530</name>
</gene>
<dbReference type="PANTHER" id="PTHR10587">
    <property type="entry name" value="GLYCOSYL TRANSFERASE-RELATED"/>
    <property type="match status" value="1"/>
</dbReference>
<dbReference type="Gene3D" id="3.20.20.370">
    <property type="entry name" value="Glycoside hydrolase/deacetylase"/>
    <property type="match status" value="1"/>
</dbReference>
<keyword evidence="4" id="KW-1185">Reference proteome</keyword>
<dbReference type="GO" id="GO:0016810">
    <property type="term" value="F:hydrolase activity, acting on carbon-nitrogen (but not peptide) bonds"/>
    <property type="evidence" value="ECO:0007669"/>
    <property type="project" value="InterPro"/>
</dbReference>
<sequence length="376" mass="42168">MRIRLALLMGLLLFVGPANAAGPTSLAQGKAGLWPHAIESRTAFDAASRAELLVSATVLDTLIQHNPNADALGIRRLHEASVEQWLEATRRQWLDGFRQASTSCSSQDRSCGFSGASWDELVAFGQSYAETAATHPDYAAWLTHSQAFYTAYFREQWRLAALFPSPSSEILRFDDGEWLGDELDDGQFLLSFDDGPTTAGGHTDRYIALLNEHKVPALFFVLGESLQRRKQATSPAALASLYEHHCLASHGMAHNAHPRWTDWQASIDDTRRLILQLFPEQETVAFRPPYGQRNAAIASHVHATADPLVLWNIDSQDWNRRIGSESMLERIKKLMLVRRQGIILFHDTQAKALSVLPDLIEFAYAAELEWRDCDRF</sequence>
<dbReference type="CDD" id="cd10917">
    <property type="entry name" value="CE4_NodB_like_6s_7s"/>
    <property type="match status" value="1"/>
</dbReference>
<protein>
    <recommendedName>
        <fullName evidence="2">NodB homology domain-containing protein</fullName>
    </recommendedName>
</protein>